<feature type="compositionally biased region" description="Basic residues" evidence="1">
    <location>
        <begin position="102"/>
        <end position="112"/>
    </location>
</feature>
<feature type="region of interest" description="Disordered" evidence="1">
    <location>
        <begin position="1"/>
        <end position="51"/>
    </location>
</feature>
<evidence type="ECO:0000313" key="2">
    <source>
        <dbReference type="EMBL" id="MBW0461900.1"/>
    </source>
</evidence>
<comment type="caution">
    <text evidence="2">The sequence shown here is derived from an EMBL/GenBank/DDBJ whole genome shotgun (WGS) entry which is preliminary data.</text>
</comment>
<protein>
    <submittedName>
        <fullName evidence="2">Uncharacterized protein</fullName>
    </submittedName>
</protein>
<feature type="compositionally biased region" description="Basic and acidic residues" evidence="1">
    <location>
        <begin position="73"/>
        <end position="82"/>
    </location>
</feature>
<feature type="compositionally biased region" description="Polar residues" evidence="1">
    <location>
        <begin position="37"/>
        <end position="47"/>
    </location>
</feature>
<evidence type="ECO:0000256" key="1">
    <source>
        <dbReference type="SAM" id="MobiDB-lite"/>
    </source>
</evidence>
<feature type="compositionally biased region" description="Basic residues" evidence="1">
    <location>
        <begin position="22"/>
        <end position="32"/>
    </location>
</feature>
<dbReference type="Proteomes" id="UP000765509">
    <property type="component" value="Unassembled WGS sequence"/>
</dbReference>
<feature type="compositionally biased region" description="Polar residues" evidence="1">
    <location>
        <begin position="1"/>
        <end position="13"/>
    </location>
</feature>
<keyword evidence="3" id="KW-1185">Reference proteome</keyword>
<gene>
    <name evidence="2" type="ORF">O181_001615</name>
</gene>
<evidence type="ECO:0000313" key="3">
    <source>
        <dbReference type="Proteomes" id="UP000765509"/>
    </source>
</evidence>
<organism evidence="2 3">
    <name type="scientific">Austropuccinia psidii MF-1</name>
    <dbReference type="NCBI Taxonomy" id="1389203"/>
    <lineage>
        <taxon>Eukaryota</taxon>
        <taxon>Fungi</taxon>
        <taxon>Dikarya</taxon>
        <taxon>Basidiomycota</taxon>
        <taxon>Pucciniomycotina</taxon>
        <taxon>Pucciniomycetes</taxon>
        <taxon>Pucciniales</taxon>
        <taxon>Sphaerophragmiaceae</taxon>
        <taxon>Austropuccinia</taxon>
    </lineage>
</organism>
<feature type="compositionally biased region" description="Basic residues" evidence="1">
    <location>
        <begin position="124"/>
        <end position="135"/>
    </location>
</feature>
<dbReference type="EMBL" id="AVOT02000240">
    <property type="protein sequence ID" value="MBW0461900.1"/>
    <property type="molecule type" value="Genomic_DNA"/>
</dbReference>
<accession>A0A9Q3BAW7</accession>
<sequence>MTTRRGSKYSIQSDGGGLRSRYYPKKGKRKGRIPSGMESTQRSSIFQRQVPEMTIISKAELALSMIHSKRDKSHSEGSDRNLDNPLQKVLHMIQRQRSNGTTKRKRQPRKKPQQLLPASSKPSKLPKKGRRTSKKNGRDHIIPVTESQ</sequence>
<proteinExistence type="predicted"/>
<feature type="region of interest" description="Disordered" evidence="1">
    <location>
        <begin position="66"/>
        <end position="148"/>
    </location>
</feature>
<reference evidence="2" key="1">
    <citation type="submission" date="2021-03" db="EMBL/GenBank/DDBJ databases">
        <title>Draft genome sequence of rust myrtle Austropuccinia psidii MF-1, a brazilian biotype.</title>
        <authorList>
            <person name="Quecine M.C."/>
            <person name="Pachon D.M.R."/>
            <person name="Bonatelli M.L."/>
            <person name="Correr F.H."/>
            <person name="Franceschini L.M."/>
            <person name="Leite T.F."/>
            <person name="Margarido G.R.A."/>
            <person name="Almeida C.A."/>
            <person name="Ferrarezi J.A."/>
            <person name="Labate C.A."/>
        </authorList>
    </citation>
    <scope>NUCLEOTIDE SEQUENCE</scope>
    <source>
        <strain evidence="2">MF-1</strain>
    </source>
</reference>
<name>A0A9Q3BAW7_9BASI</name>
<feature type="compositionally biased region" description="Low complexity" evidence="1">
    <location>
        <begin position="113"/>
        <end position="123"/>
    </location>
</feature>
<dbReference type="AlphaFoldDB" id="A0A9Q3BAW7"/>